<organism evidence="1 2">
    <name type="scientific">Nephila pilipes</name>
    <name type="common">Giant wood spider</name>
    <name type="synonym">Nephila maculata</name>
    <dbReference type="NCBI Taxonomy" id="299642"/>
    <lineage>
        <taxon>Eukaryota</taxon>
        <taxon>Metazoa</taxon>
        <taxon>Ecdysozoa</taxon>
        <taxon>Arthropoda</taxon>
        <taxon>Chelicerata</taxon>
        <taxon>Arachnida</taxon>
        <taxon>Araneae</taxon>
        <taxon>Araneomorphae</taxon>
        <taxon>Entelegynae</taxon>
        <taxon>Araneoidea</taxon>
        <taxon>Nephilidae</taxon>
        <taxon>Nephila</taxon>
    </lineage>
</organism>
<gene>
    <name evidence="1" type="ORF">NPIL_624541</name>
</gene>
<name>A0A8X6TF19_NEPPI</name>
<reference evidence="1" key="1">
    <citation type="submission" date="2020-08" db="EMBL/GenBank/DDBJ databases">
        <title>Multicomponent nature underlies the extraordinary mechanical properties of spider dragline silk.</title>
        <authorList>
            <person name="Kono N."/>
            <person name="Nakamura H."/>
            <person name="Mori M."/>
            <person name="Yoshida Y."/>
            <person name="Ohtoshi R."/>
            <person name="Malay A.D."/>
            <person name="Moran D.A.P."/>
            <person name="Tomita M."/>
            <person name="Numata K."/>
            <person name="Arakawa K."/>
        </authorList>
    </citation>
    <scope>NUCLEOTIDE SEQUENCE</scope>
</reference>
<dbReference type="PANTHER" id="PTHR22955">
    <property type="entry name" value="RETROTRANSPOSON"/>
    <property type="match status" value="1"/>
</dbReference>
<dbReference type="PANTHER" id="PTHR22955:SF65">
    <property type="entry name" value="INTEGRASE CATALYTIC DOMAIN-CONTAINING PROTEIN"/>
    <property type="match status" value="1"/>
</dbReference>
<keyword evidence="2" id="KW-1185">Reference proteome</keyword>
<comment type="caution">
    <text evidence="1">The sequence shown here is derived from an EMBL/GenBank/DDBJ whole genome shotgun (WGS) entry which is preliminary data.</text>
</comment>
<accession>A0A8X6TF19</accession>
<dbReference type="AlphaFoldDB" id="A0A8X6TF19"/>
<dbReference type="EMBL" id="BMAW01007071">
    <property type="protein sequence ID" value="GFT02181.1"/>
    <property type="molecule type" value="Genomic_DNA"/>
</dbReference>
<evidence type="ECO:0000313" key="1">
    <source>
        <dbReference type="EMBL" id="GFT02181.1"/>
    </source>
</evidence>
<dbReference type="Proteomes" id="UP000887013">
    <property type="component" value="Unassembled WGS sequence"/>
</dbReference>
<protein>
    <submittedName>
        <fullName evidence="1">Uncharacterized protein</fullName>
    </submittedName>
</protein>
<proteinExistence type="predicted"/>
<evidence type="ECO:0000313" key="2">
    <source>
        <dbReference type="Proteomes" id="UP000887013"/>
    </source>
</evidence>
<sequence>MDKYYWSDIMVVLHWIRKEDPGSDFVGNRVKNIRALSDPNKLNYVPSPLNPAYFHSRGCNVEVSCKSSTRTIGKEPLNNKPQSSDTKAIWISTSFF</sequence>